<feature type="domain" description="PPM-type phosphatase" evidence="3">
    <location>
        <begin position="386"/>
        <end position="602"/>
    </location>
</feature>
<evidence type="ECO:0000256" key="1">
    <source>
        <dbReference type="ARBA" id="ARBA00022801"/>
    </source>
</evidence>
<dbReference type="PANTHER" id="PTHR43156">
    <property type="entry name" value="STAGE II SPORULATION PROTEIN E-RELATED"/>
    <property type="match status" value="1"/>
</dbReference>
<dbReference type="SUPFAM" id="SSF81606">
    <property type="entry name" value="PP2C-like"/>
    <property type="match status" value="1"/>
</dbReference>
<dbReference type="InterPro" id="IPR036457">
    <property type="entry name" value="PPM-type-like_dom_sf"/>
</dbReference>
<comment type="caution">
    <text evidence="4">The sequence shown here is derived from an EMBL/GenBank/DDBJ whole genome shotgun (WGS) entry which is preliminary data.</text>
</comment>
<evidence type="ECO:0000259" key="3">
    <source>
        <dbReference type="SMART" id="SM00331"/>
    </source>
</evidence>
<dbReference type="InterPro" id="IPR003018">
    <property type="entry name" value="GAF"/>
</dbReference>
<reference evidence="4 5" key="1">
    <citation type="submission" date="2019-07" db="EMBL/GenBank/DDBJ databases">
        <title>Whole genome shotgun sequence of Terrabacter aerolatus NBRC 106305.</title>
        <authorList>
            <person name="Hosoyama A."/>
            <person name="Uohara A."/>
            <person name="Ohji S."/>
            <person name="Ichikawa N."/>
        </authorList>
    </citation>
    <scope>NUCLEOTIDE SEQUENCE [LARGE SCALE GENOMIC DNA]</scope>
    <source>
        <strain evidence="4 5">NBRC 106305</strain>
    </source>
</reference>
<evidence type="ECO:0000313" key="5">
    <source>
        <dbReference type="Proteomes" id="UP000321534"/>
    </source>
</evidence>
<dbReference type="Proteomes" id="UP000321534">
    <property type="component" value="Unassembled WGS sequence"/>
</dbReference>
<dbReference type="InterPro" id="IPR029016">
    <property type="entry name" value="GAF-like_dom_sf"/>
</dbReference>
<evidence type="ECO:0008006" key="6">
    <source>
        <dbReference type="Google" id="ProtNLM"/>
    </source>
</evidence>
<keyword evidence="5" id="KW-1185">Reference proteome</keyword>
<dbReference type="FunFam" id="3.30.450.40:FF:000035">
    <property type="entry name" value="PAS sensor protein"/>
    <property type="match status" value="1"/>
</dbReference>
<proteinExistence type="predicted"/>
<dbReference type="InterPro" id="IPR001932">
    <property type="entry name" value="PPM-type_phosphatase-like_dom"/>
</dbReference>
<dbReference type="AlphaFoldDB" id="A0A512D6A9"/>
<dbReference type="OrthoDB" id="319881at2"/>
<sequence length="604" mass="64584">MNAPWQTPEASRASVSPRLSSLARLAAEVAAATTLDQLTETITEHASMVMGASRAMLAVRERAVREGADRLRTIATHGLTPSEAQMWADLGLDEHSPPTDAVRTGQVVQVASRAELLARYPALDDGTERSSVTLPLISRTDGSAIGALGFRFDGKVGPVEPDLLWVLGVLSDVCAQTMLRLRAEAQSADRAAQLEFLADASQALATSLDYRQTLRQVASLAVPAHADWCSVQMVDDGVLRTLAIAHVDPAKVALARELETRWPADPDRSGGAADVVRTGQSLLVEVVTDEMLVAAAQDDEHLRVSRELGLRSAMSVPLTAKDRVLGVLSFISAESGRRYTPHDVAFAEDLGRRAGLAIDNADLYSQTRRVASVLQATLLPQDLPDLPGWQIGTVYRQAGRTDVGGDYYDVSGLDDGRVIAVLGDVMGRGVDAAVSGSLMRSAARVLSTQDPAPDALAKAMDRMMTIEPPTQMASSVYVLFDPRRDDVALVVAGHPPPLLVHDGRAGFVTEDGSPVHGLGQVSRSSVHRAFVPGDLLLLYTDGLIERRGEIIDVGLARLQAAADELLTTVDDETDLDEVLAELADSVSDPDRQDDVAVLAFRRAD</sequence>
<dbReference type="Pfam" id="PF07228">
    <property type="entry name" value="SpoIIE"/>
    <property type="match status" value="1"/>
</dbReference>
<dbReference type="Gene3D" id="3.60.40.10">
    <property type="entry name" value="PPM-type phosphatase domain"/>
    <property type="match status" value="1"/>
</dbReference>
<feature type="domain" description="GAF" evidence="2">
    <location>
        <begin position="209"/>
        <end position="368"/>
    </location>
</feature>
<feature type="domain" description="GAF" evidence="2">
    <location>
        <begin position="34"/>
        <end position="188"/>
    </location>
</feature>
<evidence type="ECO:0000313" key="4">
    <source>
        <dbReference type="EMBL" id="GEO32006.1"/>
    </source>
</evidence>
<dbReference type="SUPFAM" id="SSF55781">
    <property type="entry name" value="GAF domain-like"/>
    <property type="match status" value="2"/>
</dbReference>
<dbReference type="Pfam" id="PF01590">
    <property type="entry name" value="GAF"/>
    <property type="match status" value="1"/>
</dbReference>
<keyword evidence="1" id="KW-0378">Hydrolase</keyword>
<dbReference type="GO" id="GO:0016791">
    <property type="term" value="F:phosphatase activity"/>
    <property type="evidence" value="ECO:0007669"/>
    <property type="project" value="TreeGrafter"/>
</dbReference>
<dbReference type="Gene3D" id="3.30.450.40">
    <property type="match status" value="2"/>
</dbReference>
<dbReference type="EMBL" id="BJYX01000032">
    <property type="protein sequence ID" value="GEO32006.1"/>
    <property type="molecule type" value="Genomic_DNA"/>
</dbReference>
<protein>
    <recommendedName>
        <fullName evidence="6">GAF domain-containing protein</fullName>
    </recommendedName>
</protein>
<organism evidence="4 5">
    <name type="scientific">Terrabacter aerolatus</name>
    <dbReference type="NCBI Taxonomy" id="422442"/>
    <lineage>
        <taxon>Bacteria</taxon>
        <taxon>Bacillati</taxon>
        <taxon>Actinomycetota</taxon>
        <taxon>Actinomycetes</taxon>
        <taxon>Micrococcales</taxon>
        <taxon>Intrasporangiaceae</taxon>
        <taxon>Terrabacter</taxon>
    </lineage>
</organism>
<accession>A0A512D6A9</accession>
<name>A0A512D6A9_9MICO</name>
<dbReference type="Pfam" id="PF13185">
    <property type="entry name" value="GAF_2"/>
    <property type="match status" value="1"/>
</dbReference>
<dbReference type="PANTHER" id="PTHR43156:SF2">
    <property type="entry name" value="STAGE II SPORULATION PROTEIN E"/>
    <property type="match status" value="1"/>
</dbReference>
<dbReference type="SMART" id="SM00065">
    <property type="entry name" value="GAF"/>
    <property type="match status" value="2"/>
</dbReference>
<dbReference type="SMART" id="SM00331">
    <property type="entry name" value="PP2C_SIG"/>
    <property type="match status" value="1"/>
</dbReference>
<dbReference type="InterPro" id="IPR052016">
    <property type="entry name" value="Bact_Sigma-Reg"/>
</dbReference>
<evidence type="ECO:0000259" key="2">
    <source>
        <dbReference type="SMART" id="SM00065"/>
    </source>
</evidence>
<dbReference type="RefSeq" id="WP_147068376.1">
    <property type="nucleotide sequence ID" value="NZ_BAAARO010000040.1"/>
</dbReference>
<gene>
    <name evidence="4" type="ORF">TAE01_38160</name>
</gene>